<dbReference type="Proteomes" id="UP000245820">
    <property type="component" value="Chromosome"/>
</dbReference>
<organism evidence="1 2">
    <name type="scientific">Massilia oculi</name>
    <dbReference type="NCBI Taxonomy" id="945844"/>
    <lineage>
        <taxon>Bacteria</taxon>
        <taxon>Pseudomonadati</taxon>
        <taxon>Pseudomonadota</taxon>
        <taxon>Betaproteobacteria</taxon>
        <taxon>Burkholderiales</taxon>
        <taxon>Oxalobacteraceae</taxon>
        <taxon>Telluria group</taxon>
        <taxon>Massilia</taxon>
    </lineage>
</organism>
<dbReference type="InterPro" id="IPR038765">
    <property type="entry name" value="Papain-like_cys_pep_sf"/>
</dbReference>
<proteinExistence type="predicted"/>
<reference evidence="1 2" key="1">
    <citation type="submission" date="2018-05" db="EMBL/GenBank/DDBJ databases">
        <title>Complete genome sequence of Massilia oculi sp. nov. CCUG 43427T (=DSM 26321T), the type strain of M. oculi, and comparison with genome sequences of other Massilia strains.</title>
        <authorList>
            <person name="Zhu B."/>
        </authorList>
    </citation>
    <scope>NUCLEOTIDE SEQUENCE [LARGE SCALE GENOMIC DNA]</scope>
    <source>
        <strain evidence="1 2">CCUG 43427</strain>
    </source>
</reference>
<evidence type="ECO:0000313" key="2">
    <source>
        <dbReference type="Proteomes" id="UP000245820"/>
    </source>
</evidence>
<dbReference type="KEGG" id="mtim:DIR46_07430"/>
<dbReference type="EMBL" id="CP029343">
    <property type="protein sequence ID" value="AWL04283.1"/>
    <property type="molecule type" value="Genomic_DNA"/>
</dbReference>
<sequence>MAAGVVTVRFTTKWPWNPASLVIARCSGSRFFSHVVAIAGGRAYEASMTDGCRATTVDEVMKGVVQYQDMTVWVPDLEKAIAFGEEQDGRGYDFGGALGIPFMASDDWNDTSTWWCSELVFALLMAGGTILLDPAEAHRVTPNDLFQCFHPKLQRVDLRGSKA</sequence>
<protein>
    <submittedName>
        <fullName evidence="1">Uncharacterized protein</fullName>
    </submittedName>
</protein>
<name>A0A2S2DFY1_9BURK</name>
<keyword evidence="2" id="KW-1185">Reference proteome</keyword>
<gene>
    <name evidence="1" type="ORF">DIR46_07430</name>
</gene>
<dbReference type="Gene3D" id="3.90.1720.10">
    <property type="entry name" value="endopeptidase domain like (from Nostoc punctiforme)"/>
    <property type="match status" value="1"/>
</dbReference>
<dbReference type="OrthoDB" id="8775633at2"/>
<evidence type="ECO:0000313" key="1">
    <source>
        <dbReference type="EMBL" id="AWL04283.1"/>
    </source>
</evidence>
<accession>A0A2S2DFY1</accession>
<dbReference type="SUPFAM" id="SSF54001">
    <property type="entry name" value="Cysteine proteinases"/>
    <property type="match status" value="1"/>
</dbReference>
<dbReference type="AlphaFoldDB" id="A0A2S2DFY1"/>